<comment type="cofactor">
    <cofactor evidence="1">
        <name>FMN</name>
        <dbReference type="ChEBI" id="CHEBI:58210"/>
    </cofactor>
</comment>
<dbReference type="GO" id="GO:0051536">
    <property type="term" value="F:iron-sulfur cluster binding"/>
    <property type="evidence" value="ECO:0007669"/>
    <property type="project" value="UniProtKB-KW"/>
</dbReference>
<dbReference type="Pfam" id="PF00724">
    <property type="entry name" value="Oxidored_FMN"/>
    <property type="match status" value="1"/>
</dbReference>
<dbReference type="PANTHER" id="PTHR42917">
    <property type="entry name" value="2,4-DIENOYL-COA REDUCTASE"/>
    <property type="match status" value="1"/>
</dbReference>
<keyword evidence="6" id="KW-0560">Oxidoreductase</keyword>
<feature type="domain" description="NADH:flavin oxidoreductase/NADH oxidase N-terminal" evidence="9">
    <location>
        <begin position="7"/>
        <end position="337"/>
    </location>
</feature>
<dbReference type="NCBIfam" id="NF045592">
    <property type="entry name" value="bili_reduct_N"/>
    <property type="match status" value="1"/>
</dbReference>
<dbReference type="AlphaFoldDB" id="A0A9D2JER4"/>
<protein>
    <submittedName>
        <fullName evidence="10">NADH:flavin oxidoreductase</fullName>
    </submittedName>
</protein>
<dbReference type="PANTHER" id="PTHR42917:SF2">
    <property type="entry name" value="2,4-DIENOYL-COA REDUCTASE [(2E)-ENOYL-COA-PRODUCING]"/>
    <property type="match status" value="1"/>
</dbReference>
<keyword evidence="3" id="KW-0285">Flavoprotein</keyword>
<evidence type="ECO:0000256" key="4">
    <source>
        <dbReference type="ARBA" id="ARBA00022643"/>
    </source>
</evidence>
<dbReference type="Gene3D" id="3.20.20.70">
    <property type="entry name" value="Aldolase class I"/>
    <property type="match status" value="1"/>
</dbReference>
<dbReference type="EMBL" id="DXBO01000044">
    <property type="protein sequence ID" value="HIZ47765.1"/>
    <property type="molecule type" value="Genomic_DNA"/>
</dbReference>
<comment type="cofactor">
    <cofactor evidence="2">
        <name>[4Fe-4S] cluster</name>
        <dbReference type="ChEBI" id="CHEBI:49883"/>
    </cofactor>
</comment>
<dbReference type="Proteomes" id="UP000824031">
    <property type="component" value="Unassembled WGS sequence"/>
</dbReference>
<accession>A0A9D2JER4</accession>
<evidence type="ECO:0000256" key="6">
    <source>
        <dbReference type="ARBA" id="ARBA00023002"/>
    </source>
</evidence>
<gene>
    <name evidence="10" type="ORF">H9810_03485</name>
</gene>
<dbReference type="InterPro" id="IPR001155">
    <property type="entry name" value="OxRdtase_FMN_N"/>
</dbReference>
<evidence type="ECO:0000256" key="7">
    <source>
        <dbReference type="ARBA" id="ARBA00023004"/>
    </source>
</evidence>
<evidence type="ECO:0000256" key="3">
    <source>
        <dbReference type="ARBA" id="ARBA00022630"/>
    </source>
</evidence>
<reference evidence="10" key="2">
    <citation type="submission" date="2021-04" db="EMBL/GenBank/DDBJ databases">
        <authorList>
            <person name="Gilroy R."/>
        </authorList>
    </citation>
    <scope>NUCLEOTIDE SEQUENCE</scope>
    <source>
        <strain evidence="10">3436</strain>
    </source>
</reference>
<evidence type="ECO:0000313" key="10">
    <source>
        <dbReference type="EMBL" id="HIZ47765.1"/>
    </source>
</evidence>
<dbReference type="GO" id="GO:0046872">
    <property type="term" value="F:metal ion binding"/>
    <property type="evidence" value="ECO:0007669"/>
    <property type="project" value="UniProtKB-KW"/>
</dbReference>
<dbReference type="SUPFAM" id="SSF51395">
    <property type="entry name" value="FMN-linked oxidoreductases"/>
    <property type="match status" value="1"/>
</dbReference>
<keyword evidence="4" id="KW-0288">FMN</keyword>
<proteinExistence type="predicted"/>
<evidence type="ECO:0000313" key="11">
    <source>
        <dbReference type="Proteomes" id="UP000824031"/>
    </source>
</evidence>
<evidence type="ECO:0000256" key="2">
    <source>
        <dbReference type="ARBA" id="ARBA00001966"/>
    </source>
</evidence>
<evidence type="ECO:0000259" key="9">
    <source>
        <dbReference type="Pfam" id="PF00724"/>
    </source>
</evidence>
<evidence type="ECO:0000256" key="8">
    <source>
        <dbReference type="ARBA" id="ARBA00023014"/>
    </source>
</evidence>
<keyword evidence="8" id="KW-0411">Iron-sulfur</keyword>
<name>A0A9D2JER4_9FIRM</name>
<evidence type="ECO:0000256" key="1">
    <source>
        <dbReference type="ARBA" id="ARBA00001917"/>
    </source>
</evidence>
<evidence type="ECO:0000256" key="5">
    <source>
        <dbReference type="ARBA" id="ARBA00022723"/>
    </source>
</evidence>
<dbReference type="GO" id="GO:0010181">
    <property type="term" value="F:FMN binding"/>
    <property type="evidence" value="ECO:0007669"/>
    <property type="project" value="InterPro"/>
</dbReference>
<dbReference type="InterPro" id="IPR013785">
    <property type="entry name" value="Aldolase_TIM"/>
</dbReference>
<keyword evidence="7" id="KW-0408">Iron</keyword>
<keyword evidence="5" id="KW-0479">Metal-binding</keyword>
<dbReference type="GO" id="GO:0016491">
    <property type="term" value="F:oxidoreductase activity"/>
    <property type="evidence" value="ECO:0007669"/>
    <property type="project" value="UniProtKB-KW"/>
</dbReference>
<organism evidence="10 11">
    <name type="scientific">Candidatus Gemmiger excrementavium</name>
    <dbReference type="NCBI Taxonomy" id="2838608"/>
    <lineage>
        <taxon>Bacteria</taxon>
        <taxon>Bacillati</taxon>
        <taxon>Bacillota</taxon>
        <taxon>Clostridia</taxon>
        <taxon>Eubacteriales</taxon>
        <taxon>Gemmiger</taxon>
    </lineage>
</organism>
<dbReference type="InterPro" id="IPR051793">
    <property type="entry name" value="NADH:flavin_oxidoreductase"/>
</dbReference>
<comment type="caution">
    <text evidence="10">The sequence shown here is derived from an EMBL/GenBank/DDBJ whole genome shotgun (WGS) entry which is preliminary data.</text>
</comment>
<reference evidence="10" key="1">
    <citation type="journal article" date="2021" name="PeerJ">
        <title>Extensive microbial diversity within the chicken gut microbiome revealed by metagenomics and culture.</title>
        <authorList>
            <person name="Gilroy R."/>
            <person name="Ravi A."/>
            <person name="Getino M."/>
            <person name="Pursley I."/>
            <person name="Horton D.L."/>
            <person name="Alikhan N.F."/>
            <person name="Baker D."/>
            <person name="Gharbi K."/>
            <person name="Hall N."/>
            <person name="Watson M."/>
            <person name="Adriaenssens E.M."/>
            <person name="Foster-Nyarko E."/>
            <person name="Jarju S."/>
            <person name="Secka A."/>
            <person name="Antonio M."/>
            <person name="Oren A."/>
            <person name="Chaudhuri R.R."/>
            <person name="La Ragione R."/>
            <person name="Hildebrand F."/>
            <person name="Pallen M.J."/>
        </authorList>
    </citation>
    <scope>NUCLEOTIDE SEQUENCE</scope>
    <source>
        <strain evidence="10">3436</strain>
    </source>
</reference>
<dbReference type="InterPro" id="IPR054629">
    <property type="entry name" value="BilR_N"/>
</dbReference>
<sequence length="368" mass="39930">MYETICSPVDYGGLTLKNRVIFAPTSMGLPRAELLARMEAIAAGGCAMIVVGDVPVLPGRSGLSLFSRQGTAFYRELAARVHRHGCKLCAQLHQSDADFKGMLRYLPGLLTGCIPRNRLRALLNEQVGPYITGLPAEKVARITAAFGPAAEQAAALGFDMVQVHGDRMCGSFSSAVFNHRTDAYGGSAENRARFGVEAVTAIRRRLPGLPIDYKLAVRQEHPAYGNAGVTESELPVFVPLLEQAGVTSFHVALADHGDLSDTIPPKSHPVFGGEGCFLPLCDQVRALTRRPVCAVGGLTDPDFMEARLRENRMDCAAMSRQLIADPDWPRKVAEGRAADIRRCVRCNQQCLGGMMAHQGVHCIYERKD</sequence>